<dbReference type="NCBIfam" id="TIGR03173">
    <property type="entry name" value="pbuX"/>
    <property type="match status" value="1"/>
</dbReference>
<reference evidence="9 10" key="1">
    <citation type="submission" date="2019-03" db="EMBL/GenBank/DDBJ databases">
        <authorList>
            <person name="Jensen L."/>
            <person name="Storgaard J."/>
            <person name="Sulaj E."/>
            <person name="Schramm A."/>
            <person name="Marshall I.P.G."/>
        </authorList>
    </citation>
    <scope>NUCLEOTIDE SEQUENCE [LARGE SCALE GENOMIC DNA]</scope>
    <source>
        <strain evidence="9 10">2017H2G3</strain>
    </source>
</reference>
<comment type="caution">
    <text evidence="9">The sequence shown here is derived from an EMBL/GenBank/DDBJ whole genome shotgun (WGS) entry which is preliminary data.</text>
</comment>
<feature type="transmembrane region" description="Helical" evidence="8">
    <location>
        <begin position="396"/>
        <end position="416"/>
    </location>
</feature>
<dbReference type="InterPro" id="IPR017588">
    <property type="entry name" value="UacT-like"/>
</dbReference>
<gene>
    <name evidence="9" type="ORF">E0Y62_04605</name>
</gene>
<dbReference type="RefSeq" id="WP_057763956.1">
    <property type="nucleotide sequence ID" value="NZ_CP183326.1"/>
</dbReference>
<name>A0A4R1AZK4_9BACI</name>
<feature type="transmembrane region" description="Helical" evidence="8">
    <location>
        <begin position="181"/>
        <end position="200"/>
    </location>
</feature>
<evidence type="ECO:0000256" key="7">
    <source>
        <dbReference type="ARBA" id="ARBA00023136"/>
    </source>
</evidence>
<feature type="transmembrane region" description="Helical" evidence="8">
    <location>
        <begin position="94"/>
        <end position="114"/>
    </location>
</feature>
<protein>
    <submittedName>
        <fullName evidence="9">Purine permease</fullName>
    </submittedName>
</protein>
<evidence type="ECO:0000256" key="2">
    <source>
        <dbReference type="ARBA" id="ARBA00008821"/>
    </source>
</evidence>
<evidence type="ECO:0000256" key="1">
    <source>
        <dbReference type="ARBA" id="ARBA00004651"/>
    </source>
</evidence>
<dbReference type="Pfam" id="PF00860">
    <property type="entry name" value="Xan_ur_permease"/>
    <property type="match status" value="1"/>
</dbReference>
<dbReference type="OrthoDB" id="9805749at2"/>
<feature type="transmembrane region" description="Helical" evidence="8">
    <location>
        <begin position="12"/>
        <end position="35"/>
    </location>
</feature>
<feature type="transmembrane region" description="Helical" evidence="8">
    <location>
        <begin position="308"/>
        <end position="329"/>
    </location>
</feature>
<keyword evidence="10" id="KW-1185">Reference proteome</keyword>
<dbReference type="PANTHER" id="PTHR42810:SF4">
    <property type="entry name" value="URIC ACID TRANSPORTER UACT"/>
    <property type="match status" value="1"/>
</dbReference>
<feature type="transmembrane region" description="Helical" evidence="8">
    <location>
        <begin position="220"/>
        <end position="244"/>
    </location>
</feature>
<dbReference type="InterPro" id="IPR006043">
    <property type="entry name" value="NCS2"/>
</dbReference>
<organism evidence="9 10">
    <name type="scientific">Cytobacillus praedii</name>
    <dbReference type="NCBI Taxonomy" id="1742358"/>
    <lineage>
        <taxon>Bacteria</taxon>
        <taxon>Bacillati</taxon>
        <taxon>Bacillota</taxon>
        <taxon>Bacilli</taxon>
        <taxon>Bacillales</taxon>
        <taxon>Bacillaceae</taxon>
        <taxon>Cytobacillus</taxon>
    </lineage>
</organism>
<dbReference type="GO" id="GO:0005886">
    <property type="term" value="C:plasma membrane"/>
    <property type="evidence" value="ECO:0007669"/>
    <property type="project" value="UniProtKB-SubCell"/>
</dbReference>
<dbReference type="InterPro" id="IPR006042">
    <property type="entry name" value="Xan_ur_permease"/>
</dbReference>
<comment type="similarity">
    <text evidence="2">Belongs to the nucleobase:cation symporter-2 (NCS2) (TC 2.A.40) family.</text>
</comment>
<feature type="transmembrane region" description="Helical" evidence="8">
    <location>
        <begin position="335"/>
        <end position="356"/>
    </location>
</feature>
<dbReference type="NCBIfam" id="TIGR00801">
    <property type="entry name" value="ncs2"/>
    <property type="match status" value="1"/>
</dbReference>
<evidence type="ECO:0000256" key="4">
    <source>
        <dbReference type="ARBA" id="ARBA00022475"/>
    </source>
</evidence>
<sequence length="435" mass="46094">MKQHPFKIASLGIQHVLAMYAGAVIVPLIIGGALGLTEEQLTYLVSIDIMTSGVATILQVWRNKYFGIGLPIVLGCTFTAVAPIIAIGNSYGISSIYGAIIVSGIFVVIIAKYFGKLVRFFPPVVTGSVVTIIGITLVPVAMNNMAGGQDSPDFGSLSNIGLAFGTLVFIVLLFRFSKGFIRSISILIGLIAGTIVAFFMGKVDFSAVGDASWLHVAKPFYFGMPTFEITPIITMILVAMVSLVESSGVYFALGDICEKKIEEKDLVKGYRAEGLASIIGGIFNSFPYTTYSQNVGLIQISGVRTSNVIYTAAGMLILLGFVPKIGALTTVIPPSVLGGAMIAMFGMVVASGIKMLSKVEFASQENLLIIACSVGMGLGVSVVPGLFSQLPENIRILTENGIVAGSLTAILLNILFNELKIKQKQPEIIEEPKAS</sequence>
<feature type="transmembrane region" description="Helical" evidence="8">
    <location>
        <begin position="154"/>
        <end position="174"/>
    </location>
</feature>
<evidence type="ECO:0000256" key="8">
    <source>
        <dbReference type="SAM" id="Phobius"/>
    </source>
</evidence>
<dbReference type="PROSITE" id="PS01116">
    <property type="entry name" value="XANTH_URACIL_PERMASE"/>
    <property type="match status" value="1"/>
</dbReference>
<dbReference type="EMBL" id="SJTH01000004">
    <property type="protein sequence ID" value="TCJ05435.1"/>
    <property type="molecule type" value="Genomic_DNA"/>
</dbReference>
<comment type="subcellular location">
    <subcellularLocation>
        <location evidence="1">Cell membrane</location>
        <topology evidence="1">Multi-pass membrane protein</topology>
    </subcellularLocation>
</comment>
<evidence type="ECO:0000256" key="5">
    <source>
        <dbReference type="ARBA" id="ARBA00022692"/>
    </source>
</evidence>
<evidence type="ECO:0000256" key="3">
    <source>
        <dbReference type="ARBA" id="ARBA00022448"/>
    </source>
</evidence>
<feature type="transmembrane region" description="Helical" evidence="8">
    <location>
        <begin position="368"/>
        <end position="390"/>
    </location>
</feature>
<dbReference type="Proteomes" id="UP000293846">
    <property type="component" value="Unassembled WGS sequence"/>
</dbReference>
<dbReference type="AlphaFoldDB" id="A0A4R1AZK4"/>
<keyword evidence="5 8" id="KW-0812">Transmembrane</keyword>
<keyword evidence="3" id="KW-0813">Transport</keyword>
<keyword evidence="6 8" id="KW-1133">Transmembrane helix</keyword>
<feature type="transmembrane region" description="Helical" evidence="8">
    <location>
        <begin position="121"/>
        <end position="142"/>
    </location>
</feature>
<evidence type="ECO:0000313" key="9">
    <source>
        <dbReference type="EMBL" id="TCJ05435.1"/>
    </source>
</evidence>
<evidence type="ECO:0000256" key="6">
    <source>
        <dbReference type="ARBA" id="ARBA00022989"/>
    </source>
</evidence>
<dbReference type="PANTHER" id="PTHR42810">
    <property type="entry name" value="PURINE PERMEASE C1399.01C-RELATED"/>
    <property type="match status" value="1"/>
</dbReference>
<dbReference type="GO" id="GO:0042907">
    <property type="term" value="F:xanthine transmembrane transporter activity"/>
    <property type="evidence" value="ECO:0007669"/>
    <property type="project" value="TreeGrafter"/>
</dbReference>
<dbReference type="NCBIfam" id="NF037981">
    <property type="entry name" value="NCS2_1"/>
    <property type="match status" value="1"/>
</dbReference>
<feature type="transmembrane region" description="Helical" evidence="8">
    <location>
        <begin position="68"/>
        <end position="88"/>
    </location>
</feature>
<keyword evidence="7 8" id="KW-0472">Membrane</keyword>
<accession>A0A4R1AZK4</accession>
<evidence type="ECO:0000313" key="10">
    <source>
        <dbReference type="Proteomes" id="UP000293846"/>
    </source>
</evidence>
<keyword evidence="4" id="KW-1003">Cell membrane</keyword>
<dbReference type="STRING" id="1742358.GCA_001439605_04809"/>
<proteinExistence type="inferred from homology"/>